<name>A0A4P6FHE1_9MICO</name>
<dbReference type="AlphaFoldDB" id="A0A4P6FHE1"/>
<dbReference type="PANTHER" id="PTHR30344:SF1">
    <property type="entry name" value="6-PHOSPHOGLUCONOLACTONASE"/>
    <property type="match status" value="1"/>
</dbReference>
<dbReference type="Pfam" id="PF10282">
    <property type="entry name" value="Lactonase"/>
    <property type="match status" value="1"/>
</dbReference>
<dbReference type="PANTHER" id="PTHR30344">
    <property type="entry name" value="6-PHOSPHOGLUCONOLACTONASE-RELATED"/>
    <property type="match status" value="1"/>
</dbReference>
<evidence type="ECO:0000256" key="1">
    <source>
        <dbReference type="ARBA" id="ARBA00005564"/>
    </source>
</evidence>
<keyword evidence="3" id="KW-1185">Reference proteome</keyword>
<dbReference type="InterPro" id="IPR011048">
    <property type="entry name" value="Haem_d1_sf"/>
</dbReference>
<reference evidence="2 3" key="1">
    <citation type="submission" date="2019-01" db="EMBL/GenBank/DDBJ databases">
        <title>Genome sequencing of strain FW100M-8.</title>
        <authorList>
            <person name="Heo J."/>
            <person name="Kim S.-J."/>
            <person name="Kim J.-S."/>
            <person name="Hong S.-B."/>
            <person name="Kwon S.-W."/>
        </authorList>
    </citation>
    <scope>NUCLEOTIDE SEQUENCE [LARGE SCALE GENOMIC DNA]</scope>
    <source>
        <strain evidence="2 3">FW100M-8</strain>
    </source>
</reference>
<dbReference type="Gene3D" id="2.130.10.10">
    <property type="entry name" value="YVTN repeat-like/Quinoprotein amine dehydrogenase"/>
    <property type="match status" value="1"/>
</dbReference>
<dbReference type="InterPro" id="IPR019405">
    <property type="entry name" value="Lactonase_7-beta_prop"/>
</dbReference>
<dbReference type="OrthoDB" id="9790815at2"/>
<accession>A0A4P6FHE1</accession>
<dbReference type="Proteomes" id="UP000291259">
    <property type="component" value="Chromosome"/>
</dbReference>
<evidence type="ECO:0008006" key="4">
    <source>
        <dbReference type="Google" id="ProtNLM"/>
    </source>
</evidence>
<comment type="similarity">
    <text evidence="1">Belongs to the cycloisomerase 2 family.</text>
</comment>
<dbReference type="RefSeq" id="WP_129190464.1">
    <property type="nucleotide sequence ID" value="NZ_CP035491.1"/>
</dbReference>
<organism evidence="2 3">
    <name type="scientific">Agromyces protaetiae</name>
    <dbReference type="NCBI Taxonomy" id="2509455"/>
    <lineage>
        <taxon>Bacteria</taxon>
        <taxon>Bacillati</taxon>
        <taxon>Actinomycetota</taxon>
        <taxon>Actinomycetes</taxon>
        <taxon>Micrococcales</taxon>
        <taxon>Microbacteriaceae</taxon>
        <taxon>Agromyces</taxon>
    </lineage>
</organism>
<evidence type="ECO:0000313" key="2">
    <source>
        <dbReference type="EMBL" id="QAY73327.1"/>
    </source>
</evidence>
<dbReference type="InterPro" id="IPR050282">
    <property type="entry name" value="Cycloisomerase_2"/>
</dbReference>
<protein>
    <recommendedName>
        <fullName evidence="4">Lactonase family protein</fullName>
    </recommendedName>
</protein>
<gene>
    <name evidence="2" type="ORF">ET445_08195</name>
</gene>
<dbReference type="InterPro" id="IPR015943">
    <property type="entry name" value="WD40/YVTN_repeat-like_dom_sf"/>
</dbReference>
<dbReference type="GO" id="GO:0017057">
    <property type="term" value="F:6-phosphogluconolactonase activity"/>
    <property type="evidence" value="ECO:0007669"/>
    <property type="project" value="TreeGrafter"/>
</dbReference>
<sequence length="370" mass="38831">MSGWGLLGRWGREDEVPMPDASDEPFPEGYAERFWIGASTAGVLGSAAAGIRPFEIAYNGDHWIGDPVDVGENPMFLAHRGDGLVAIVHELADGELTLHRIDGETVTAVGEPVAIGADPCHVDFTADGRAALAANYSGGSLAVRTVRDGGFGDADVHTVVFAGRGPRDDRQLSPHAHQVVVDADRDRVLVVDLGADRVRVVHLDADGVPTHSDDDDEIVIHAGAGPRHLAISGEYAVVANELDRTLSVIDLELDEEIDVVPLGEGVEPRGFGASAIRITSGGIVLTGDRDLDGVQAHRLDPETGTLEHVGLVVTGGVHPRDLELTTDELHLLVADQGSDSIAIVSLDAEGAPVSVVATVSTPAPACIMRF</sequence>
<evidence type="ECO:0000313" key="3">
    <source>
        <dbReference type="Proteomes" id="UP000291259"/>
    </source>
</evidence>
<dbReference type="SUPFAM" id="SSF51004">
    <property type="entry name" value="C-terminal (heme d1) domain of cytochrome cd1-nitrite reductase"/>
    <property type="match status" value="1"/>
</dbReference>
<proteinExistence type="inferred from homology"/>
<dbReference type="KEGG" id="agf:ET445_08195"/>
<dbReference type="EMBL" id="CP035491">
    <property type="protein sequence ID" value="QAY73327.1"/>
    <property type="molecule type" value="Genomic_DNA"/>
</dbReference>